<sequence length="265" mass="28865">MTETQPSPSLTEPSVVAAQDGQGTAEEGVHKGSGNSVVPANPSAPQPPSFKVYRPPASSPTALPALSDEYFNPTSSEIRLQQQQLTARTQALTNAPLQLKATRDTAEKAKKDRWPETRIRVKFPDRTQLEKVFPSTDKIKSIYAFVRNSLREDVKPIKFILYQPPRRDLKVSDVTVKNLSLVDLQLAPSSVLLLRFEDESLNGTTVPAPLAPEVLALVEDLPGPPPELANTSPAREETSSKGKTLGSAIASGEKKIPKWLKLGKK</sequence>
<reference evidence="3 4" key="1">
    <citation type="submission" date="2024-05" db="EMBL/GenBank/DDBJ databases">
        <title>A draft genome resource for the thread blight pathogen Marasmius tenuissimus strain MS-2.</title>
        <authorList>
            <person name="Yulfo-Soto G.E."/>
            <person name="Baruah I.K."/>
            <person name="Amoako-Attah I."/>
            <person name="Bukari Y."/>
            <person name="Meinhardt L.W."/>
            <person name="Bailey B.A."/>
            <person name="Cohen S.P."/>
        </authorList>
    </citation>
    <scope>NUCLEOTIDE SEQUENCE [LARGE SCALE GENOMIC DNA]</scope>
    <source>
        <strain evidence="3 4">MS-2</strain>
    </source>
</reference>
<dbReference type="Pfam" id="PF00789">
    <property type="entry name" value="UBX"/>
    <property type="match status" value="1"/>
</dbReference>
<feature type="region of interest" description="Disordered" evidence="1">
    <location>
        <begin position="1"/>
        <end position="67"/>
    </location>
</feature>
<dbReference type="SUPFAM" id="SSF54236">
    <property type="entry name" value="Ubiquitin-like"/>
    <property type="match status" value="1"/>
</dbReference>
<dbReference type="Proteomes" id="UP001437256">
    <property type="component" value="Unassembled WGS sequence"/>
</dbReference>
<keyword evidence="4" id="KW-1185">Reference proteome</keyword>
<evidence type="ECO:0000256" key="1">
    <source>
        <dbReference type="SAM" id="MobiDB-lite"/>
    </source>
</evidence>
<dbReference type="InterPro" id="IPR029071">
    <property type="entry name" value="Ubiquitin-like_domsf"/>
</dbReference>
<evidence type="ECO:0000259" key="2">
    <source>
        <dbReference type="PROSITE" id="PS50033"/>
    </source>
</evidence>
<evidence type="ECO:0000313" key="3">
    <source>
        <dbReference type="EMBL" id="KAL0063708.1"/>
    </source>
</evidence>
<evidence type="ECO:0000313" key="4">
    <source>
        <dbReference type="Proteomes" id="UP001437256"/>
    </source>
</evidence>
<protein>
    <recommendedName>
        <fullName evidence="2">UBX domain-containing protein</fullName>
    </recommendedName>
</protein>
<comment type="caution">
    <text evidence="3">The sequence shown here is derived from an EMBL/GenBank/DDBJ whole genome shotgun (WGS) entry which is preliminary data.</text>
</comment>
<accession>A0ABR2ZSI8</accession>
<dbReference type="Gene3D" id="3.10.20.90">
    <property type="entry name" value="Phosphatidylinositol 3-kinase Catalytic Subunit, Chain A, domain 1"/>
    <property type="match status" value="1"/>
</dbReference>
<feature type="region of interest" description="Disordered" evidence="1">
    <location>
        <begin position="221"/>
        <end position="248"/>
    </location>
</feature>
<dbReference type="EMBL" id="JBBXMP010000075">
    <property type="protein sequence ID" value="KAL0063708.1"/>
    <property type="molecule type" value="Genomic_DNA"/>
</dbReference>
<dbReference type="PANTHER" id="PTHR46467:SF1">
    <property type="entry name" value="TETHER CONTAINING UBX DOMAIN FOR GLUT4"/>
    <property type="match status" value="1"/>
</dbReference>
<dbReference type="SMART" id="SM00166">
    <property type="entry name" value="UBX"/>
    <property type="match status" value="1"/>
</dbReference>
<feature type="compositionally biased region" description="Low complexity" evidence="1">
    <location>
        <begin position="55"/>
        <end position="67"/>
    </location>
</feature>
<feature type="domain" description="UBX" evidence="2">
    <location>
        <begin position="112"/>
        <end position="194"/>
    </location>
</feature>
<dbReference type="InterPro" id="IPR001012">
    <property type="entry name" value="UBX_dom"/>
</dbReference>
<name>A0ABR2ZSI8_9AGAR</name>
<dbReference type="PROSITE" id="PS50033">
    <property type="entry name" value="UBX"/>
    <property type="match status" value="1"/>
</dbReference>
<organism evidence="3 4">
    <name type="scientific">Marasmius tenuissimus</name>
    <dbReference type="NCBI Taxonomy" id="585030"/>
    <lineage>
        <taxon>Eukaryota</taxon>
        <taxon>Fungi</taxon>
        <taxon>Dikarya</taxon>
        <taxon>Basidiomycota</taxon>
        <taxon>Agaricomycotina</taxon>
        <taxon>Agaricomycetes</taxon>
        <taxon>Agaricomycetidae</taxon>
        <taxon>Agaricales</taxon>
        <taxon>Marasmiineae</taxon>
        <taxon>Marasmiaceae</taxon>
        <taxon>Marasmius</taxon>
    </lineage>
</organism>
<proteinExistence type="predicted"/>
<gene>
    <name evidence="3" type="ORF">AAF712_009400</name>
</gene>
<feature type="compositionally biased region" description="Polar residues" evidence="1">
    <location>
        <begin position="1"/>
        <end position="12"/>
    </location>
</feature>
<dbReference type="PANTHER" id="PTHR46467">
    <property type="entry name" value="TETHER CONTAINING UBX DOMAIN FOR GLUT4"/>
    <property type="match status" value="1"/>
</dbReference>